<gene>
    <name evidence="2" type="ORF">ACFOMD_14625</name>
</gene>
<accession>A0ABV7XDJ6</accession>
<evidence type="ECO:0000259" key="1">
    <source>
        <dbReference type="Pfam" id="PF21834"/>
    </source>
</evidence>
<keyword evidence="3" id="KW-1185">Reference proteome</keyword>
<dbReference type="Proteomes" id="UP001595615">
    <property type="component" value="Unassembled WGS sequence"/>
</dbReference>
<evidence type="ECO:0000313" key="2">
    <source>
        <dbReference type="EMBL" id="MFC3713808.1"/>
    </source>
</evidence>
<proteinExistence type="predicted"/>
<comment type="caution">
    <text evidence="2">The sequence shown here is derived from an EMBL/GenBank/DDBJ whole genome shotgun (WGS) entry which is preliminary data.</text>
</comment>
<feature type="domain" description="DUF6894" evidence="1">
    <location>
        <begin position="4"/>
        <end position="69"/>
    </location>
</feature>
<reference evidence="3" key="1">
    <citation type="journal article" date="2019" name="Int. J. Syst. Evol. Microbiol.">
        <title>The Global Catalogue of Microorganisms (GCM) 10K type strain sequencing project: providing services to taxonomists for standard genome sequencing and annotation.</title>
        <authorList>
            <consortium name="The Broad Institute Genomics Platform"/>
            <consortium name="The Broad Institute Genome Sequencing Center for Infectious Disease"/>
            <person name="Wu L."/>
            <person name="Ma J."/>
        </authorList>
    </citation>
    <scope>NUCLEOTIDE SEQUENCE [LARGE SCALE GENOMIC DNA]</scope>
    <source>
        <strain evidence="3">KCTC 42644</strain>
    </source>
</reference>
<name>A0ABV7XDJ6_9SPHN</name>
<protein>
    <submittedName>
        <fullName evidence="2">DUF6894 family protein</fullName>
    </submittedName>
</protein>
<organism evidence="2 3">
    <name type="scientific">Sphingoaurantiacus capsulatus</name>
    <dbReference type="NCBI Taxonomy" id="1771310"/>
    <lineage>
        <taxon>Bacteria</taxon>
        <taxon>Pseudomonadati</taxon>
        <taxon>Pseudomonadota</taxon>
        <taxon>Alphaproteobacteria</taxon>
        <taxon>Sphingomonadales</taxon>
        <taxon>Sphingosinicellaceae</taxon>
        <taxon>Sphingoaurantiacus</taxon>
    </lineage>
</organism>
<sequence length="77" mass="8223">MPTYYFHLRFGPRVQLDSEGADFADLAAAKREAITSAAARISAQQHPGDDPTDWRIEIADAGGQHVATVDPSGVVAD</sequence>
<dbReference type="RefSeq" id="WP_380862664.1">
    <property type="nucleotide sequence ID" value="NZ_JBHRXV010000011.1"/>
</dbReference>
<evidence type="ECO:0000313" key="3">
    <source>
        <dbReference type="Proteomes" id="UP001595615"/>
    </source>
</evidence>
<dbReference type="EMBL" id="JBHRXV010000011">
    <property type="protein sequence ID" value="MFC3713808.1"/>
    <property type="molecule type" value="Genomic_DNA"/>
</dbReference>
<dbReference type="Pfam" id="PF21834">
    <property type="entry name" value="DUF6894"/>
    <property type="match status" value="1"/>
</dbReference>
<dbReference type="InterPro" id="IPR054189">
    <property type="entry name" value="DUF6894"/>
</dbReference>